<reference evidence="10 11" key="2">
    <citation type="submission" date="2018-11" db="EMBL/GenBank/DDBJ databases">
        <authorList>
            <consortium name="Pathogen Informatics"/>
        </authorList>
    </citation>
    <scope>NUCLEOTIDE SEQUENCE [LARGE SCALE GENOMIC DNA]</scope>
</reference>
<dbReference type="GO" id="GO:0072546">
    <property type="term" value="C:EMC complex"/>
    <property type="evidence" value="ECO:0007669"/>
    <property type="project" value="InterPro"/>
</dbReference>
<keyword evidence="4 9" id="KW-0812">Transmembrane</keyword>
<comment type="subcellular location">
    <subcellularLocation>
        <location evidence="1">Endoplasmic reticulum membrane</location>
        <topology evidence="1">Multi-pass membrane protein</topology>
    </subcellularLocation>
</comment>
<feature type="transmembrane region" description="Helical" evidence="9">
    <location>
        <begin position="41"/>
        <end position="65"/>
    </location>
</feature>
<evidence type="ECO:0000313" key="11">
    <source>
        <dbReference type="Proteomes" id="UP000274504"/>
    </source>
</evidence>
<comment type="similarity">
    <text evidence="2">Belongs to the EMC6 family.</text>
</comment>
<dbReference type="PANTHER" id="PTHR20994">
    <property type="entry name" value="ER MEMBRANE PROTEIN COMPLEX SUBUNIT 6"/>
    <property type="match status" value="1"/>
</dbReference>
<evidence type="ECO:0000313" key="12">
    <source>
        <dbReference type="WBParaSite" id="HDID_0000300401-mRNA-1"/>
    </source>
</evidence>
<proteinExistence type="inferred from homology"/>
<dbReference type="WBParaSite" id="HDID_0000300401-mRNA-1">
    <property type="protein sequence ID" value="HDID_0000300401-mRNA-1"/>
    <property type="gene ID" value="HDID_0000300401"/>
</dbReference>
<evidence type="ECO:0000256" key="4">
    <source>
        <dbReference type="ARBA" id="ARBA00022692"/>
    </source>
</evidence>
<dbReference type="Proteomes" id="UP000274504">
    <property type="component" value="Unassembled WGS sequence"/>
</dbReference>
<evidence type="ECO:0000256" key="3">
    <source>
        <dbReference type="ARBA" id="ARBA00020827"/>
    </source>
</evidence>
<reference evidence="12" key="1">
    <citation type="submission" date="2017-02" db="UniProtKB">
        <authorList>
            <consortium name="WormBaseParasite"/>
        </authorList>
    </citation>
    <scope>IDENTIFICATION</scope>
</reference>
<sequence>QSSKFHKTPLAFSASAAQNNHRIVSYCRTSLAALAGVTAGILGLTGIIGFIFYFACSMFLSLLFFQKTGREWKRYFLSKYTVFTSLIFGETLTYILCWTFIYGMVHVY</sequence>
<dbReference type="Pfam" id="PF07019">
    <property type="entry name" value="EMC6"/>
    <property type="match status" value="1"/>
</dbReference>
<evidence type="ECO:0000256" key="2">
    <source>
        <dbReference type="ARBA" id="ARBA00009436"/>
    </source>
</evidence>
<dbReference type="OrthoDB" id="16510at2759"/>
<keyword evidence="6 9" id="KW-1133">Transmembrane helix</keyword>
<dbReference type="InterPro" id="IPR008504">
    <property type="entry name" value="Emc6"/>
</dbReference>
<accession>A0A0R3SE36</accession>
<evidence type="ECO:0000256" key="1">
    <source>
        <dbReference type="ARBA" id="ARBA00004477"/>
    </source>
</evidence>
<organism evidence="12">
    <name type="scientific">Hymenolepis diminuta</name>
    <name type="common">Rat tapeworm</name>
    <dbReference type="NCBI Taxonomy" id="6216"/>
    <lineage>
        <taxon>Eukaryota</taxon>
        <taxon>Metazoa</taxon>
        <taxon>Spiralia</taxon>
        <taxon>Lophotrochozoa</taxon>
        <taxon>Platyhelminthes</taxon>
        <taxon>Cestoda</taxon>
        <taxon>Eucestoda</taxon>
        <taxon>Cyclophyllidea</taxon>
        <taxon>Hymenolepididae</taxon>
        <taxon>Hymenolepis</taxon>
    </lineage>
</organism>
<keyword evidence="7 9" id="KW-0472">Membrane</keyword>
<dbReference type="EMBL" id="UYSG01000832">
    <property type="protein sequence ID" value="VDL25367.1"/>
    <property type="molecule type" value="Genomic_DNA"/>
</dbReference>
<evidence type="ECO:0000313" key="10">
    <source>
        <dbReference type="EMBL" id="VDL25367.1"/>
    </source>
</evidence>
<name>A0A0R3SE36_HYMDI</name>
<gene>
    <name evidence="10" type="ORF">HDID_LOCUS3000</name>
</gene>
<dbReference type="GO" id="GO:0034975">
    <property type="term" value="P:protein folding in endoplasmic reticulum"/>
    <property type="evidence" value="ECO:0007669"/>
    <property type="project" value="TreeGrafter"/>
</dbReference>
<evidence type="ECO:0000256" key="8">
    <source>
        <dbReference type="ARBA" id="ARBA00031072"/>
    </source>
</evidence>
<keyword evidence="5" id="KW-0256">Endoplasmic reticulum</keyword>
<protein>
    <recommendedName>
        <fullName evidence="3">ER membrane protein complex subunit 6</fullName>
    </recommendedName>
    <alternativeName>
        <fullName evidence="8">Transmembrane protein 93</fullName>
    </alternativeName>
</protein>
<evidence type="ECO:0000256" key="9">
    <source>
        <dbReference type="SAM" id="Phobius"/>
    </source>
</evidence>
<dbReference type="STRING" id="6216.A0A0R3SE36"/>
<feature type="transmembrane region" description="Helical" evidence="9">
    <location>
        <begin position="77"/>
        <end position="101"/>
    </location>
</feature>
<dbReference type="GO" id="GO:0000045">
    <property type="term" value="P:autophagosome assembly"/>
    <property type="evidence" value="ECO:0007669"/>
    <property type="project" value="TreeGrafter"/>
</dbReference>
<evidence type="ECO:0000256" key="6">
    <source>
        <dbReference type="ARBA" id="ARBA00022989"/>
    </source>
</evidence>
<evidence type="ECO:0000256" key="7">
    <source>
        <dbReference type="ARBA" id="ARBA00023136"/>
    </source>
</evidence>
<dbReference type="AlphaFoldDB" id="A0A0R3SE36"/>
<evidence type="ECO:0000256" key="5">
    <source>
        <dbReference type="ARBA" id="ARBA00022824"/>
    </source>
</evidence>
<dbReference type="InterPro" id="IPR029008">
    <property type="entry name" value="EMC6-like"/>
</dbReference>
<dbReference type="PANTHER" id="PTHR20994:SF0">
    <property type="entry name" value="ER MEMBRANE PROTEIN COMPLEX SUBUNIT 6"/>
    <property type="match status" value="1"/>
</dbReference>